<sequence length="521" mass="56866">MSKRRIQSLPPSECYSSYPLVSDGYGLMYASRITGNLNSPSEIVGVYSLPQGSSGSPFRIHSAHEVSQTEAIVILSSRHYGTTLEAESPPEGPGKTPPIFNIWGVKIELVAETSSAICPLDVLWHRRGLDVPIYTAYLETLKSFLLIGGSRYHEVGHVPAPSYEPSPDELAPIPRADEKLDVGASEPPKPPPYSWTQTSDSLTIAIPLPSNTPKSAIKVTFSPETLTVHVDSEIMTSIPIPRYSAKRLWDGISASSSFWTWDREAEHAFGLLTLYLDKQHEGTKWPQVFAPTDNSDDVEVLETLDPSELWHVREALEKYTTALREGEDASGLGLGRGVPSLAEGEVDVEVDETVGRTACLTWVAENGSIPTWFKNSEEIPFQLLSTPIPGIESTSMSLIVKNHLDGTVYTLETQNSAFPVWTHTSTFSALSFVLASKRDTRFTFHTPEAVFAFEGGIRNRGGNVYIYRSAPPSTQWAKQAILKVVDGHGGSLLGVGALQTGESTTPLMICLAEGELVLIKP</sequence>
<dbReference type="InterPro" id="IPR007052">
    <property type="entry name" value="CS_dom"/>
</dbReference>
<evidence type="ECO:0000256" key="3">
    <source>
        <dbReference type="ARBA" id="ARBA00018915"/>
    </source>
</evidence>
<dbReference type="InterPro" id="IPR037895">
    <property type="entry name" value="NUDCD1"/>
</dbReference>
<proteinExistence type="predicted"/>
<keyword evidence="5" id="KW-0539">Nucleus</keyword>
<dbReference type="GO" id="GO:0005737">
    <property type="term" value="C:cytoplasm"/>
    <property type="evidence" value="ECO:0007669"/>
    <property type="project" value="UniProtKB-SubCell"/>
</dbReference>
<dbReference type="SUPFAM" id="SSF49764">
    <property type="entry name" value="HSP20-like chaperones"/>
    <property type="match status" value="1"/>
</dbReference>
<dbReference type="Pfam" id="PF04969">
    <property type="entry name" value="CS"/>
    <property type="match status" value="1"/>
</dbReference>
<dbReference type="EMBL" id="BRPK01000005">
    <property type="protein sequence ID" value="GLB38421.1"/>
    <property type="molecule type" value="Genomic_DNA"/>
</dbReference>
<evidence type="ECO:0000259" key="6">
    <source>
        <dbReference type="PROSITE" id="PS51203"/>
    </source>
</evidence>
<keyword evidence="4" id="KW-0963">Cytoplasm</keyword>
<organism evidence="7 8">
    <name type="scientific">Lyophyllum shimeji</name>
    <name type="common">Hon-shimeji</name>
    <name type="synonym">Tricholoma shimeji</name>
    <dbReference type="NCBI Taxonomy" id="47721"/>
    <lineage>
        <taxon>Eukaryota</taxon>
        <taxon>Fungi</taxon>
        <taxon>Dikarya</taxon>
        <taxon>Basidiomycota</taxon>
        <taxon>Agaricomycotina</taxon>
        <taxon>Agaricomycetes</taxon>
        <taxon>Agaricomycetidae</taxon>
        <taxon>Agaricales</taxon>
        <taxon>Tricholomatineae</taxon>
        <taxon>Lyophyllaceae</taxon>
        <taxon>Lyophyllum</taxon>
    </lineage>
</organism>
<dbReference type="PROSITE" id="PS51203">
    <property type="entry name" value="CS"/>
    <property type="match status" value="1"/>
</dbReference>
<accession>A0A9P3PMJ9</accession>
<protein>
    <recommendedName>
        <fullName evidence="3">NudC domain-containing protein 1</fullName>
    </recommendedName>
</protein>
<dbReference type="OrthoDB" id="428655at2759"/>
<comment type="caution">
    <text evidence="7">The sequence shown here is derived from an EMBL/GenBank/DDBJ whole genome shotgun (WGS) entry which is preliminary data.</text>
</comment>
<dbReference type="Proteomes" id="UP001063166">
    <property type="component" value="Unassembled WGS sequence"/>
</dbReference>
<dbReference type="Gene3D" id="2.60.40.790">
    <property type="match status" value="1"/>
</dbReference>
<dbReference type="CDD" id="cd06467">
    <property type="entry name" value="p23_NUDC_like"/>
    <property type="match status" value="1"/>
</dbReference>
<dbReference type="InterPro" id="IPR008978">
    <property type="entry name" value="HSP20-like_chaperone"/>
</dbReference>
<keyword evidence="8" id="KW-1185">Reference proteome</keyword>
<reference evidence="7" key="1">
    <citation type="submission" date="2022-07" db="EMBL/GenBank/DDBJ databases">
        <title>The genome of Lyophyllum shimeji provides insight into the initial evolution of ectomycorrhizal fungal genome.</title>
        <authorList>
            <person name="Kobayashi Y."/>
            <person name="Shibata T."/>
            <person name="Hirakawa H."/>
            <person name="Shigenobu S."/>
            <person name="Nishiyama T."/>
            <person name="Yamada A."/>
            <person name="Hasebe M."/>
            <person name="Kawaguchi M."/>
        </authorList>
    </citation>
    <scope>NUCLEOTIDE SEQUENCE</scope>
    <source>
        <strain evidence="7">AT787</strain>
    </source>
</reference>
<dbReference type="PANTHER" id="PTHR21664">
    <property type="entry name" value="CHRONIC MYELOGENOUS LEUKEMIA TUMOR ANTIGEN 66"/>
    <property type="match status" value="1"/>
</dbReference>
<evidence type="ECO:0000313" key="7">
    <source>
        <dbReference type="EMBL" id="GLB38421.1"/>
    </source>
</evidence>
<comment type="subcellular location">
    <subcellularLocation>
        <location evidence="2">Cytoplasm</location>
    </subcellularLocation>
    <subcellularLocation>
        <location evidence="1">Nucleus</location>
    </subcellularLocation>
</comment>
<dbReference type="GO" id="GO:0005634">
    <property type="term" value="C:nucleus"/>
    <property type="evidence" value="ECO:0007669"/>
    <property type="project" value="UniProtKB-SubCell"/>
</dbReference>
<gene>
    <name evidence="7" type="ORF">LshimejAT787_0502860</name>
</gene>
<feature type="domain" description="CS" evidence="6">
    <location>
        <begin position="188"/>
        <end position="289"/>
    </location>
</feature>
<dbReference type="AlphaFoldDB" id="A0A9P3PMJ9"/>
<name>A0A9P3PMJ9_LYOSH</name>
<evidence type="ECO:0000256" key="4">
    <source>
        <dbReference type="ARBA" id="ARBA00022490"/>
    </source>
</evidence>
<evidence type="ECO:0000256" key="1">
    <source>
        <dbReference type="ARBA" id="ARBA00004123"/>
    </source>
</evidence>
<evidence type="ECO:0000256" key="5">
    <source>
        <dbReference type="ARBA" id="ARBA00023242"/>
    </source>
</evidence>
<dbReference type="PANTHER" id="PTHR21664:SF1">
    <property type="entry name" value="NUDC DOMAIN-CONTAINING PROTEIN 1"/>
    <property type="match status" value="1"/>
</dbReference>
<evidence type="ECO:0000256" key="2">
    <source>
        <dbReference type="ARBA" id="ARBA00004496"/>
    </source>
</evidence>
<evidence type="ECO:0000313" key="8">
    <source>
        <dbReference type="Proteomes" id="UP001063166"/>
    </source>
</evidence>